<evidence type="ECO:0000256" key="3">
    <source>
        <dbReference type="ARBA" id="ARBA00022679"/>
    </source>
</evidence>
<dbReference type="PANTHER" id="PTHR14744">
    <property type="entry name" value="N-ALPHA-ACETYLTRANSFERASE 60"/>
    <property type="match status" value="1"/>
</dbReference>
<dbReference type="PROSITE" id="PS51186">
    <property type="entry name" value="GNAT"/>
    <property type="match status" value="1"/>
</dbReference>
<keyword evidence="6" id="KW-0156">Chromatin regulator</keyword>
<dbReference type="CDD" id="cd04301">
    <property type="entry name" value="NAT_SF"/>
    <property type="match status" value="1"/>
</dbReference>
<dbReference type="Proteomes" id="UP000887572">
    <property type="component" value="Unplaced"/>
</dbReference>
<reference evidence="18" key="1">
    <citation type="submission" date="2022-11" db="UniProtKB">
        <authorList>
            <consortium name="WormBaseParasite"/>
        </authorList>
    </citation>
    <scope>IDENTIFICATION</scope>
</reference>
<dbReference type="Pfam" id="PF00583">
    <property type="entry name" value="Acetyltransf_1"/>
    <property type="match status" value="1"/>
</dbReference>
<comment type="similarity">
    <text evidence="10">Belongs to the acetyltransferase family. NAA60 subfamily.</text>
</comment>
<keyword evidence="9" id="KW-0012">Acyltransferase</keyword>
<evidence type="ECO:0000256" key="15">
    <source>
        <dbReference type="SAM" id="Phobius"/>
    </source>
</evidence>
<dbReference type="GO" id="GO:0120518">
    <property type="term" value="F:protein N-terminal-methionine acetyltransferase activity"/>
    <property type="evidence" value="ECO:0007669"/>
    <property type="project" value="UniProtKB-EC"/>
</dbReference>
<name>A0A914HDJ3_GLORO</name>
<feature type="transmembrane region" description="Helical" evidence="15">
    <location>
        <begin position="78"/>
        <end position="96"/>
    </location>
</feature>
<accession>A0A914HDJ3</accession>
<dbReference type="SUPFAM" id="SSF55729">
    <property type="entry name" value="Acyl-CoA N-acyltransferases (Nat)"/>
    <property type="match status" value="1"/>
</dbReference>
<keyword evidence="4 15" id="KW-0812">Transmembrane</keyword>
<dbReference type="GO" id="GO:0005375">
    <property type="term" value="F:copper ion transmembrane transporter activity"/>
    <property type="evidence" value="ECO:0007669"/>
    <property type="project" value="InterPro"/>
</dbReference>
<keyword evidence="7 15" id="KW-1133">Transmembrane helix</keyword>
<dbReference type="WBParaSite" id="Gr19_v10_g16032.t1">
    <property type="protein sequence ID" value="Gr19_v10_g16032.t1"/>
    <property type="gene ID" value="Gr19_v10_g16032"/>
</dbReference>
<evidence type="ECO:0000256" key="6">
    <source>
        <dbReference type="ARBA" id="ARBA00022853"/>
    </source>
</evidence>
<dbReference type="EC" id="2.3.1.259" evidence="11"/>
<evidence type="ECO:0000256" key="12">
    <source>
        <dbReference type="ARBA" id="ARBA00026144"/>
    </source>
</evidence>
<evidence type="ECO:0000313" key="17">
    <source>
        <dbReference type="Proteomes" id="UP000887572"/>
    </source>
</evidence>
<dbReference type="Pfam" id="PF04145">
    <property type="entry name" value="Ctr"/>
    <property type="match status" value="1"/>
</dbReference>
<evidence type="ECO:0000256" key="10">
    <source>
        <dbReference type="ARBA" id="ARBA00025774"/>
    </source>
</evidence>
<keyword evidence="3" id="KW-0808">Transferase</keyword>
<evidence type="ECO:0000256" key="5">
    <source>
        <dbReference type="ARBA" id="ARBA00022829"/>
    </source>
</evidence>
<evidence type="ECO:0000256" key="2">
    <source>
        <dbReference type="ARBA" id="ARBA00013184"/>
    </source>
</evidence>
<comment type="catalytic activity">
    <reaction evidence="13">
        <text>L-lysyl-[protein] + acetyl-CoA = N(6)-acetyl-L-lysyl-[protein] + CoA + H(+)</text>
        <dbReference type="Rhea" id="RHEA:45948"/>
        <dbReference type="Rhea" id="RHEA-COMP:9752"/>
        <dbReference type="Rhea" id="RHEA-COMP:10731"/>
        <dbReference type="ChEBI" id="CHEBI:15378"/>
        <dbReference type="ChEBI" id="CHEBI:29969"/>
        <dbReference type="ChEBI" id="CHEBI:57287"/>
        <dbReference type="ChEBI" id="CHEBI:57288"/>
        <dbReference type="ChEBI" id="CHEBI:61930"/>
        <dbReference type="EC" id="2.3.1.48"/>
    </reaction>
</comment>
<dbReference type="InterPro" id="IPR007274">
    <property type="entry name" value="Cop_transporter"/>
</dbReference>
<dbReference type="InterPro" id="IPR045141">
    <property type="entry name" value="NAA60-like"/>
</dbReference>
<dbReference type="InterPro" id="IPR016181">
    <property type="entry name" value="Acyl_CoA_acyltransferase"/>
</dbReference>
<feature type="domain" description="N-acetyltransferase" evidence="16">
    <location>
        <begin position="316"/>
        <end position="475"/>
    </location>
</feature>
<evidence type="ECO:0000259" key="16">
    <source>
        <dbReference type="PROSITE" id="PS51186"/>
    </source>
</evidence>
<dbReference type="AlphaFoldDB" id="A0A914HDJ3"/>
<organism evidence="17 18">
    <name type="scientific">Globodera rostochiensis</name>
    <name type="common">Golden nematode worm</name>
    <name type="synonym">Heterodera rostochiensis</name>
    <dbReference type="NCBI Taxonomy" id="31243"/>
    <lineage>
        <taxon>Eukaryota</taxon>
        <taxon>Metazoa</taxon>
        <taxon>Ecdysozoa</taxon>
        <taxon>Nematoda</taxon>
        <taxon>Chromadorea</taxon>
        <taxon>Rhabditida</taxon>
        <taxon>Tylenchina</taxon>
        <taxon>Tylenchomorpha</taxon>
        <taxon>Tylenchoidea</taxon>
        <taxon>Heteroderidae</taxon>
        <taxon>Heteroderinae</taxon>
        <taxon>Globodera</taxon>
    </lineage>
</organism>
<evidence type="ECO:0000256" key="7">
    <source>
        <dbReference type="ARBA" id="ARBA00022989"/>
    </source>
</evidence>
<comment type="subcellular location">
    <subcellularLocation>
        <location evidence="1">Membrane</location>
    </subcellularLocation>
</comment>
<protein>
    <recommendedName>
        <fullName evidence="12">N-alpha-acetyltransferase 60</fullName>
        <ecNumber evidence="11">2.3.1.259</ecNumber>
        <ecNumber evidence="2">2.3.1.48</ecNumber>
    </recommendedName>
</protein>
<dbReference type="InterPro" id="IPR000182">
    <property type="entry name" value="GNAT_dom"/>
</dbReference>
<proteinExistence type="inferred from homology"/>
<evidence type="ECO:0000256" key="4">
    <source>
        <dbReference type="ARBA" id="ARBA00022692"/>
    </source>
</evidence>
<dbReference type="GO" id="GO:0007059">
    <property type="term" value="P:chromosome segregation"/>
    <property type="evidence" value="ECO:0007669"/>
    <property type="project" value="UniProtKB-KW"/>
</dbReference>
<evidence type="ECO:0000256" key="14">
    <source>
        <dbReference type="ARBA" id="ARBA00048848"/>
    </source>
</evidence>
<evidence type="ECO:0000256" key="11">
    <source>
        <dbReference type="ARBA" id="ARBA00026111"/>
    </source>
</evidence>
<keyword evidence="8 15" id="KW-0472">Membrane</keyword>
<evidence type="ECO:0000256" key="8">
    <source>
        <dbReference type="ARBA" id="ARBA00023136"/>
    </source>
</evidence>
<keyword evidence="17" id="KW-1185">Reference proteome</keyword>
<sequence>MNHLNHDHHGHNHQDMIVSDATVPTTTSGAFDAIVDSVPDFNLHGLQHNHHHHAHEMNMFFHGGCREVILFDFWRTETFYGLFFSLLLVFLMGVLYEGAKWFRVYFQLWATVSSKTSGGCISMDAVSAKYRSQQGVEAALIEKATAMANSSGGCNDCDGIADASLKHTIGSQQQVYAPTVIRSLPHSSGMATINRWTWLMGYVSREFSPSTCRLIETFIYIFQLLLAYWLMLISMTFNTYLTAAVVLGAGFGHWLFANIKCAPPSRCVCPACCDGGGGPEQIDTFTILRPNICEWVWMTSQLLGSFVHFPDDDGGWQIRELVEKDLDDVHELCSNAFPLNYPLDWYKEVVTGRYLSFGLFHNNLLTSLLVAERKEIGECESEDRTLSKDPNATVIYILSLAVCERYRRRGIGTILLNHLITAYSVPMASKLIFLHVLCDNHSAIVFYRKNGFRHHATLPKYYLIDDQYRDGHTFVLFTSHGPLDGLFAYICNCCNSAMDFVASPFRRCFFTTK</sequence>
<dbReference type="Gene3D" id="3.40.630.30">
    <property type="match status" value="1"/>
</dbReference>
<evidence type="ECO:0000256" key="1">
    <source>
        <dbReference type="ARBA" id="ARBA00004370"/>
    </source>
</evidence>
<dbReference type="EC" id="2.3.1.48" evidence="2"/>
<evidence type="ECO:0000313" key="18">
    <source>
        <dbReference type="WBParaSite" id="Gr19_v10_g16032.t1"/>
    </source>
</evidence>
<dbReference type="GO" id="GO:0004402">
    <property type="term" value="F:histone acetyltransferase activity"/>
    <property type="evidence" value="ECO:0007669"/>
    <property type="project" value="TreeGrafter"/>
</dbReference>
<dbReference type="GO" id="GO:0000139">
    <property type="term" value="C:Golgi membrane"/>
    <property type="evidence" value="ECO:0007669"/>
    <property type="project" value="TreeGrafter"/>
</dbReference>
<evidence type="ECO:0000256" key="13">
    <source>
        <dbReference type="ARBA" id="ARBA00048017"/>
    </source>
</evidence>
<dbReference type="PANTHER" id="PTHR14744:SF15">
    <property type="entry name" value="N-ALPHA-ACETYLTRANSFERASE 60"/>
    <property type="match status" value="1"/>
</dbReference>
<evidence type="ECO:0000256" key="9">
    <source>
        <dbReference type="ARBA" id="ARBA00023315"/>
    </source>
</evidence>
<keyword evidence="5" id="KW-0159">Chromosome partition</keyword>
<comment type="catalytic activity">
    <reaction evidence="14">
        <text>N-terminal L-methionyl-[transmembrane protein] + acetyl-CoA = N-terminal N(alpha)-acetyl-L-methionyl-[transmembrane protein] + CoA + H(+)</text>
        <dbReference type="Rhea" id="RHEA:50604"/>
        <dbReference type="Rhea" id="RHEA-COMP:12745"/>
        <dbReference type="Rhea" id="RHEA-COMP:12746"/>
        <dbReference type="ChEBI" id="CHEBI:15378"/>
        <dbReference type="ChEBI" id="CHEBI:57287"/>
        <dbReference type="ChEBI" id="CHEBI:57288"/>
        <dbReference type="ChEBI" id="CHEBI:64731"/>
        <dbReference type="ChEBI" id="CHEBI:133414"/>
        <dbReference type="EC" id="2.3.1.259"/>
    </reaction>
</comment>